<dbReference type="PROSITE" id="PS51257">
    <property type="entry name" value="PROKAR_LIPOPROTEIN"/>
    <property type="match status" value="1"/>
</dbReference>
<accession>A0A381Z0E1</accession>
<evidence type="ECO:0000256" key="1">
    <source>
        <dbReference type="SAM" id="MobiDB-lite"/>
    </source>
</evidence>
<proteinExistence type="predicted"/>
<dbReference type="EMBL" id="UINC01019505">
    <property type="protein sequence ID" value="SVA82624.1"/>
    <property type="molecule type" value="Genomic_DNA"/>
</dbReference>
<feature type="region of interest" description="Disordered" evidence="1">
    <location>
        <begin position="20"/>
        <end position="55"/>
    </location>
</feature>
<dbReference type="InterPro" id="IPR002110">
    <property type="entry name" value="Ankyrin_rpt"/>
</dbReference>
<dbReference type="InterPro" id="IPR036770">
    <property type="entry name" value="Ankyrin_rpt-contain_sf"/>
</dbReference>
<reference evidence="2" key="1">
    <citation type="submission" date="2018-05" db="EMBL/GenBank/DDBJ databases">
        <authorList>
            <person name="Lanie J.A."/>
            <person name="Ng W.-L."/>
            <person name="Kazmierczak K.M."/>
            <person name="Andrzejewski T.M."/>
            <person name="Davidsen T.M."/>
            <person name="Wayne K.J."/>
            <person name="Tettelin H."/>
            <person name="Glass J.I."/>
            <person name="Rusch D."/>
            <person name="Podicherti R."/>
            <person name="Tsui H.-C.T."/>
            <person name="Winkler M.E."/>
        </authorList>
    </citation>
    <scope>NUCLEOTIDE SEQUENCE</scope>
</reference>
<evidence type="ECO:0000313" key="2">
    <source>
        <dbReference type="EMBL" id="SVA82624.1"/>
    </source>
</evidence>
<protein>
    <submittedName>
        <fullName evidence="2">Uncharacterized protein</fullName>
    </submittedName>
</protein>
<feature type="non-terminal residue" evidence="2">
    <location>
        <position position="86"/>
    </location>
</feature>
<dbReference type="AlphaFoldDB" id="A0A381Z0E1"/>
<sequence>MIKQILPLAVIAAGLALGCGKGNDGEQNSNSNEPSGEGVKTQQATSRTIHEAAEKGDLEALEKFIAAKTDINSQDGKDGETPLHRA</sequence>
<dbReference type="Gene3D" id="1.25.40.20">
    <property type="entry name" value="Ankyrin repeat-containing domain"/>
    <property type="match status" value="1"/>
</dbReference>
<dbReference type="Pfam" id="PF13637">
    <property type="entry name" value="Ank_4"/>
    <property type="match status" value="1"/>
</dbReference>
<feature type="compositionally biased region" description="Polar residues" evidence="1">
    <location>
        <begin position="25"/>
        <end position="47"/>
    </location>
</feature>
<gene>
    <name evidence="2" type="ORF">METZ01_LOCUS135478</name>
</gene>
<name>A0A381Z0E1_9ZZZZ</name>
<organism evidence="2">
    <name type="scientific">marine metagenome</name>
    <dbReference type="NCBI Taxonomy" id="408172"/>
    <lineage>
        <taxon>unclassified sequences</taxon>
        <taxon>metagenomes</taxon>
        <taxon>ecological metagenomes</taxon>
    </lineage>
</organism>
<dbReference type="SUPFAM" id="SSF48403">
    <property type="entry name" value="Ankyrin repeat"/>
    <property type="match status" value="1"/>
</dbReference>